<protein>
    <recommendedName>
        <fullName evidence="3">Protein kinase domain-containing protein</fullName>
    </recommendedName>
</protein>
<dbReference type="AlphaFoldDB" id="A0A9Q0FR24"/>
<evidence type="ECO:0000256" key="1">
    <source>
        <dbReference type="ARBA" id="ARBA00022741"/>
    </source>
</evidence>
<dbReference type="PANTHER" id="PTHR27001:SF931">
    <property type="entry name" value="OS11G0664100 PROTEIN"/>
    <property type="match status" value="1"/>
</dbReference>
<dbReference type="InterPro" id="IPR000719">
    <property type="entry name" value="Prot_kinase_dom"/>
</dbReference>
<dbReference type="EMBL" id="JAKUCV010004597">
    <property type="protein sequence ID" value="KAJ4834876.1"/>
    <property type="molecule type" value="Genomic_DNA"/>
</dbReference>
<keyword evidence="5" id="KW-1185">Reference proteome</keyword>
<sequence>MHGDNMWWYRRISGYRDDFSQEKLIGNFQFGKVYRGMRPNGKQVTVKLMSACVFRRKLNYSSFSCTVRKKKDRRIIGTLSSSKNVTRILYVDGCSWFMIWIHSIQYKTSWIYKDTFTWHMRLKVAFGVASVLKFLHAQNPDVPYLIRNVAAAHIMLDQEQEPVLFDFSMISGGILYDKRNILNEPVNGCHGYVDPTSARPGAWSDKCDVFSYGVLLLQLVSKVVDLDARLVTKLALHCVHKDPRKRPSMKQVYKHLLKLNVAQSDAAIKGNGSKLSGDASKLESDELLVLYNSL</sequence>
<reference evidence="4" key="1">
    <citation type="submission" date="2022-02" db="EMBL/GenBank/DDBJ databases">
        <authorList>
            <person name="Henning P.M."/>
            <person name="McCubbin A.G."/>
            <person name="Shore J.S."/>
        </authorList>
    </citation>
    <scope>NUCLEOTIDE SEQUENCE</scope>
    <source>
        <strain evidence="4">F60SS</strain>
        <tissue evidence="4">Leaves</tissue>
    </source>
</reference>
<comment type="caution">
    <text evidence="4">The sequence shown here is derived from an EMBL/GenBank/DDBJ whole genome shotgun (WGS) entry which is preliminary data.</text>
</comment>
<dbReference type="SMART" id="SM00220">
    <property type="entry name" value="S_TKc"/>
    <property type="match status" value="1"/>
</dbReference>
<dbReference type="Gene3D" id="1.10.510.10">
    <property type="entry name" value="Transferase(Phosphotransferase) domain 1"/>
    <property type="match status" value="1"/>
</dbReference>
<accession>A0A9Q0FR24</accession>
<dbReference type="PANTHER" id="PTHR27001">
    <property type="entry name" value="OS01G0253100 PROTEIN"/>
    <property type="match status" value="1"/>
</dbReference>
<keyword evidence="1" id="KW-0547">Nucleotide-binding</keyword>
<keyword evidence="2" id="KW-0067">ATP-binding</keyword>
<dbReference type="PROSITE" id="PS50011">
    <property type="entry name" value="PROTEIN_KINASE_DOM"/>
    <property type="match status" value="1"/>
</dbReference>
<dbReference type="OrthoDB" id="1711336at2759"/>
<dbReference type="SUPFAM" id="SSF56112">
    <property type="entry name" value="Protein kinase-like (PK-like)"/>
    <property type="match status" value="1"/>
</dbReference>
<dbReference type="GO" id="GO:0004672">
    <property type="term" value="F:protein kinase activity"/>
    <property type="evidence" value="ECO:0007669"/>
    <property type="project" value="InterPro"/>
</dbReference>
<organism evidence="4 5">
    <name type="scientific">Turnera subulata</name>
    <dbReference type="NCBI Taxonomy" id="218843"/>
    <lineage>
        <taxon>Eukaryota</taxon>
        <taxon>Viridiplantae</taxon>
        <taxon>Streptophyta</taxon>
        <taxon>Embryophyta</taxon>
        <taxon>Tracheophyta</taxon>
        <taxon>Spermatophyta</taxon>
        <taxon>Magnoliopsida</taxon>
        <taxon>eudicotyledons</taxon>
        <taxon>Gunneridae</taxon>
        <taxon>Pentapetalae</taxon>
        <taxon>rosids</taxon>
        <taxon>fabids</taxon>
        <taxon>Malpighiales</taxon>
        <taxon>Passifloraceae</taxon>
        <taxon>Turnera</taxon>
    </lineage>
</organism>
<proteinExistence type="predicted"/>
<reference evidence="4" key="2">
    <citation type="journal article" date="2023" name="Plants (Basel)">
        <title>Annotation of the Turnera subulata (Passifloraceae) Draft Genome Reveals the S-Locus Evolved after the Divergence of Turneroideae from Passifloroideae in a Stepwise Manner.</title>
        <authorList>
            <person name="Henning P.M."/>
            <person name="Roalson E.H."/>
            <person name="Mir W."/>
            <person name="McCubbin A.G."/>
            <person name="Shore J.S."/>
        </authorList>
    </citation>
    <scope>NUCLEOTIDE SEQUENCE</scope>
    <source>
        <strain evidence="4">F60SS</strain>
    </source>
</reference>
<evidence type="ECO:0000259" key="3">
    <source>
        <dbReference type="PROSITE" id="PS50011"/>
    </source>
</evidence>
<name>A0A9Q0FR24_9ROSI</name>
<dbReference type="Gene3D" id="3.30.200.20">
    <property type="entry name" value="Phosphorylase Kinase, domain 1"/>
    <property type="match status" value="1"/>
</dbReference>
<evidence type="ECO:0000256" key="2">
    <source>
        <dbReference type="ARBA" id="ARBA00022840"/>
    </source>
</evidence>
<evidence type="ECO:0000313" key="5">
    <source>
        <dbReference type="Proteomes" id="UP001141552"/>
    </source>
</evidence>
<dbReference type="InterPro" id="IPR001245">
    <property type="entry name" value="Ser-Thr/Tyr_kinase_cat_dom"/>
</dbReference>
<dbReference type="Pfam" id="PF07714">
    <property type="entry name" value="PK_Tyr_Ser-Thr"/>
    <property type="match status" value="1"/>
</dbReference>
<dbReference type="InterPro" id="IPR011009">
    <property type="entry name" value="Kinase-like_dom_sf"/>
</dbReference>
<feature type="domain" description="Protein kinase" evidence="3">
    <location>
        <begin position="19"/>
        <end position="294"/>
    </location>
</feature>
<dbReference type="Proteomes" id="UP001141552">
    <property type="component" value="Unassembled WGS sequence"/>
</dbReference>
<evidence type="ECO:0000313" key="4">
    <source>
        <dbReference type="EMBL" id="KAJ4834876.1"/>
    </source>
</evidence>
<gene>
    <name evidence="4" type="ORF">Tsubulata_036771</name>
</gene>
<dbReference type="GO" id="GO:0005886">
    <property type="term" value="C:plasma membrane"/>
    <property type="evidence" value="ECO:0007669"/>
    <property type="project" value="TreeGrafter"/>
</dbReference>
<dbReference type="GO" id="GO:0005524">
    <property type="term" value="F:ATP binding"/>
    <property type="evidence" value="ECO:0007669"/>
    <property type="project" value="UniProtKB-KW"/>
</dbReference>